<gene>
    <name evidence="1" type="ORF">DPEC_G00005910</name>
</gene>
<protein>
    <submittedName>
        <fullName evidence="1">Uncharacterized protein</fullName>
    </submittedName>
</protein>
<dbReference type="Proteomes" id="UP001157502">
    <property type="component" value="Chromosome 1"/>
</dbReference>
<evidence type="ECO:0000313" key="1">
    <source>
        <dbReference type="EMBL" id="KAJ8016314.1"/>
    </source>
</evidence>
<sequence length="72" mass="8154">MNYRELMAAFDRQFGRDKHQELPLLREVIESRYQEVLADAPRQYWNLAVTCDSQAVLAAALGWQEALAASAG</sequence>
<accession>A0ACC2HK00</accession>
<proteinExistence type="predicted"/>
<reference evidence="1" key="1">
    <citation type="submission" date="2021-05" db="EMBL/GenBank/DDBJ databases">
        <authorList>
            <person name="Pan Q."/>
            <person name="Jouanno E."/>
            <person name="Zahm M."/>
            <person name="Klopp C."/>
            <person name="Cabau C."/>
            <person name="Louis A."/>
            <person name="Berthelot C."/>
            <person name="Parey E."/>
            <person name="Roest Crollius H."/>
            <person name="Montfort J."/>
            <person name="Robinson-Rechavi M."/>
            <person name="Bouchez O."/>
            <person name="Lampietro C."/>
            <person name="Lopez Roques C."/>
            <person name="Donnadieu C."/>
            <person name="Postlethwait J."/>
            <person name="Bobe J."/>
            <person name="Dillon D."/>
            <person name="Chandos A."/>
            <person name="von Hippel F."/>
            <person name="Guiguen Y."/>
        </authorList>
    </citation>
    <scope>NUCLEOTIDE SEQUENCE</scope>
    <source>
        <strain evidence="1">YG-Jan2019</strain>
    </source>
</reference>
<evidence type="ECO:0000313" key="2">
    <source>
        <dbReference type="Proteomes" id="UP001157502"/>
    </source>
</evidence>
<keyword evidence="2" id="KW-1185">Reference proteome</keyword>
<comment type="caution">
    <text evidence="1">The sequence shown here is derived from an EMBL/GenBank/DDBJ whole genome shotgun (WGS) entry which is preliminary data.</text>
</comment>
<organism evidence="1 2">
    <name type="scientific">Dallia pectoralis</name>
    <name type="common">Alaska blackfish</name>
    <dbReference type="NCBI Taxonomy" id="75939"/>
    <lineage>
        <taxon>Eukaryota</taxon>
        <taxon>Metazoa</taxon>
        <taxon>Chordata</taxon>
        <taxon>Craniata</taxon>
        <taxon>Vertebrata</taxon>
        <taxon>Euteleostomi</taxon>
        <taxon>Actinopterygii</taxon>
        <taxon>Neopterygii</taxon>
        <taxon>Teleostei</taxon>
        <taxon>Protacanthopterygii</taxon>
        <taxon>Esociformes</taxon>
        <taxon>Umbridae</taxon>
        <taxon>Dallia</taxon>
    </lineage>
</organism>
<dbReference type="EMBL" id="CM055728">
    <property type="protein sequence ID" value="KAJ8016314.1"/>
    <property type="molecule type" value="Genomic_DNA"/>
</dbReference>
<name>A0ACC2HK00_DALPE</name>